<feature type="compositionally biased region" description="Basic and acidic residues" evidence="1">
    <location>
        <begin position="63"/>
        <end position="72"/>
    </location>
</feature>
<evidence type="ECO:0000256" key="1">
    <source>
        <dbReference type="SAM" id="MobiDB-lite"/>
    </source>
</evidence>
<reference evidence="2 3" key="1">
    <citation type="submission" date="2018-03" db="EMBL/GenBank/DDBJ databases">
        <title>Mesoflavibacter sp. HG37 and Mesoflavibacter sp. HG96 sp.nov., two marine bacteria isolated from seawater of Western Pacific Ocean.</title>
        <authorList>
            <person name="Cheng H."/>
            <person name="Wu Y.-H."/>
            <person name="Guo L.-L."/>
            <person name="Xu X.-W."/>
        </authorList>
    </citation>
    <scope>NUCLEOTIDE SEQUENCE [LARGE SCALE GENOMIC DNA]</scope>
    <source>
        <strain evidence="2 3">KCTC 32269</strain>
    </source>
</reference>
<protein>
    <submittedName>
        <fullName evidence="2">Uncharacterized protein</fullName>
    </submittedName>
</protein>
<gene>
    <name evidence="2" type="ORF">C7H52_11545</name>
</gene>
<dbReference type="Proteomes" id="UP000238426">
    <property type="component" value="Unassembled WGS sequence"/>
</dbReference>
<accession>A0A2T1N4W4</accession>
<evidence type="ECO:0000313" key="3">
    <source>
        <dbReference type="Proteomes" id="UP000238426"/>
    </source>
</evidence>
<organism evidence="2 3">
    <name type="scientific">Aurantibacter aestuarii</name>
    <dbReference type="NCBI Taxonomy" id="1266046"/>
    <lineage>
        <taxon>Bacteria</taxon>
        <taxon>Pseudomonadati</taxon>
        <taxon>Bacteroidota</taxon>
        <taxon>Flavobacteriia</taxon>
        <taxon>Flavobacteriales</taxon>
        <taxon>Flavobacteriaceae</taxon>
        <taxon>Aurantibacter</taxon>
    </lineage>
</organism>
<evidence type="ECO:0000313" key="2">
    <source>
        <dbReference type="EMBL" id="PSG86321.1"/>
    </source>
</evidence>
<feature type="compositionally biased region" description="Basic and acidic residues" evidence="1">
    <location>
        <begin position="29"/>
        <end position="53"/>
    </location>
</feature>
<keyword evidence="3" id="KW-1185">Reference proteome</keyword>
<proteinExistence type="predicted"/>
<sequence length="72" mass="8343">MSKKPHFQSHSAPADMHDDGVYFNKNLKAKKDAKNRTEQQIKNEKTKNKDAVRTHSTNIDHNNLTHDEKSKD</sequence>
<comment type="caution">
    <text evidence="2">The sequence shown here is derived from an EMBL/GenBank/DDBJ whole genome shotgun (WGS) entry which is preliminary data.</text>
</comment>
<feature type="region of interest" description="Disordered" evidence="1">
    <location>
        <begin position="1"/>
        <end position="72"/>
    </location>
</feature>
<dbReference type="AlphaFoldDB" id="A0A2T1N4W4"/>
<name>A0A2T1N4W4_9FLAO</name>
<dbReference type="RefSeq" id="WP_106464060.1">
    <property type="nucleotide sequence ID" value="NZ_PXOQ01000015.1"/>
</dbReference>
<dbReference type="EMBL" id="PXOQ01000015">
    <property type="protein sequence ID" value="PSG86321.1"/>
    <property type="molecule type" value="Genomic_DNA"/>
</dbReference>